<evidence type="ECO:0000256" key="1">
    <source>
        <dbReference type="SAM" id="MobiDB-lite"/>
    </source>
</evidence>
<accession>A0AAW0HU54</accession>
<dbReference type="Proteomes" id="UP001488838">
    <property type="component" value="Unassembled WGS sequence"/>
</dbReference>
<evidence type="ECO:0000313" key="2">
    <source>
        <dbReference type="EMBL" id="KAK7805692.1"/>
    </source>
</evidence>
<reference evidence="2 3" key="1">
    <citation type="journal article" date="2023" name="bioRxiv">
        <title>Conserved and derived expression patterns and positive selection on dental genes reveal complex evolutionary context of ever-growing rodent molars.</title>
        <authorList>
            <person name="Calamari Z.T."/>
            <person name="Song A."/>
            <person name="Cohen E."/>
            <person name="Akter M."/>
            <person name="Roy R.D."/>
            <person name="Hallikas O."/>
            <person name="Christensen M.M."/>
            <person name="Li P."/>
            <person name="Marangoni P."/>
            <person name="Jernvall J."/>
            <person name="Klein O.D."/>
        </authorList>
    </citation>
    <scope>NUCLEOTIDE SEQUENCE [LARGE SCALE GENOMIC DNA]</scope>
    <source>
        <strain evidence="2">V071</strain>
    </source>
</reference>
<name>A0AAW0HU54_MYOGA</name>
<feature type="non-terminal residue" evidence="2">
    <location>
        <position position="1"/>
    </location>
</feature>
<keyword evidence="3" id="KW-1185">Reference proteome</keyword>
<feature type="non-terminal residue" evidence="2">
    <location>
        <position position="186"/>
    </location>
</feature>
<sequence>AAVGGYFLLQAHLRVEKQLVLLKLLLDATPHFLQLLLQSVNHRLQVLQLHLVMLLTGLKRVFKAPFLLTDIISTVRESAMATANNDNKSKKTKPKRNKNPKGHSLLHKADTQLYIPKRSIPQFWMDGLGGNTTRKRITMLGNWKIKLSWVSRFLNKVLCCKNLLTFFQKIFLFVRFCFFETGFPTG</sequence>
<organism evidence="2 3">
    <name type="scientific">Myodes glareolus</name>
    <name type="common">Bank vole</name>
    <name type="synonym">Clethrionomys glareolus</name>
    <dbReference type="NCBI Taxonomy" id="447135"/>
    <lineage>
        <taxon>Eukaryota</taxon>
        <taxon>Metazoa</taxon>
        <taxon>Chordata</taxon>
        <taxon>Craniata</taxon>
        <taxon>Vertebrata</taxon>
        <taxon>Euteleostomi</taxon>
        <taxon>Mammalia</taxon>
        <taxon>Eutheria</taxon>
        <taxon>Euarchontoglires</taxon>
        <taxon>Glires</taxon>
        <taxon>Rodentia</taxon>
        <taxon>Myomorpha</taxon>
        <taxon>Muroidea</taxon>
        <taxon>Cricetidae</taxon>
        <taxon>Arvicolinae</taxon>
        <taxon>Myodes</taxon>
    </lineage>
</organism>
<comment type="caution">
    <text evidence="2">The sequence shown here is derived from an EMBL/GenBank/DDBJ whole genome shotgun (WGS) entry which is preliminary data.</text>
</comment>
<feature type="compositionally biased region" description="Basic residues" evidence="1">
    <location>
        <begin position="90"/>
        <end position="104"/>
    </location>
</feature>
<dbReference type="AlphaFoldDB" id="A0AAW0HU54"/>
<evidence type="ECO:0000313" key="3">
    <source>
        <dbReference type="Proteomes" id="UP001488838"/>
    </source>
</evidence>
<protein>
    <submittedName>
        <fullName evidence="2">Uncharacterized protein</fullName>
    </submittedName>
</protein>
<gene>
    <name evidence="2" type="ORF">U0070_009841</name>
</gene>
<proteinExistence type="predicted"/>
<feature type="region of interest" description="Disordered" evidence="1">
    <location>
        <begin position="82"/>
        <end position="104"/>
    </location>
</feature>
<dbReference type="EMBL" id="JBBHLL010000333">
    <property type="protein sequence ID" value="KAK7805692.1"/>
    <property type="molecule type" value="Genomic_DNA"/>
</dbReference>